<proteinExistence type="predicted"/>
<accession>A0AAV0FLN7</accession>
<dbReference type="InterPro" id="IPR039537">
    <property type="entry name" value="Retrotran_Ty1/copia-like"/>
</dbReference>
<keyword evidence="5" id="KW-1185">Reference proteome</keyword>
<dbReference type="PANTHER" id="PTHR42648">
    <property type="entry name" value="TRANSPOSASE, PUTATIVE-RELATED"/>
    <property type="match status" value="1"/>
</dbReference>
<dbReference type="InterPro" id="IPR054722">
    <property type="entry name" value="PolX-like_BBD"/>
</dbReference>
<evidence type="ECO:0008006" key="6">
    <source>
        <dbReference type="Google" id="ProtNLM"/>
    </source>
</evidence>
<evidence type="ECO:0000256" key="1">
    <source>
        <dbReference type="ARBA" id="ARBA00022670"/>
    </source>
</evidence>
<organism evidence="4 5">
    <name type="scientific">Cuscuta epithymum</name>
    <dbReference type="NCBI Taxonomy" id="186058"/>
    <lineage>
        <taxon>Eukaryota</taxon>
        <taxon>Viridiplantae</taxon>
        <taxon>Streptophyta</taxon>
        <taxon>Embryophyta</taxon>
        <taxon>Tracheophyta</taxon>
        <taxon>Spermatophyta</taxon>
        <taxon>Magnoliopsida</taxon>
        <taxon>eudicotyledons</taxon>
        <taxon>Gunneridae</taxon>
        <taxon>Pentapetalae</taxon>
        <taxon>asterids</taxon>
        <taxon>lamiids</taxon>
        <taxon>Solanales</taxon>
        <taxon>Convolvulaceae</taxon>
        <taxon>Cuscuteae</taxon>
        <taxon>Cuscuta</taxon>
        <taxon>Cuscuta subgen. Cuscuta</taxon>
    </lineage>
</organism>
<dbReference type="PANTHER" id="PTHR42648:SF28">
    <property type="entry name" value="TRANSPOSON-ENCODED PROTEIN WITH RIBONUCLEASE H-LIKE AND RETROVIRUS ZINC FINGER-LIKE DOMAINS"/>
    <property type="match status" value="1"/>
</dbReference>
<sequence length="335" mass="37141">MPSCQKPIDEGEAEMEEEVEVEVEAKVKTEEILKFAADRKNEVCPMKTILGLKDIVITVVIMGTEKEIVESFYESSHKRVKILAKKMLSEIMVSLSLDVCLVTHGEQECLHVGTHDVKWVIDTTASFHATPHQNLFTSYKSGDFGVVKMGNTSFSKIVGIGDVHITTNVGCALVLKDVRHVPDLRLNLISGTALDQQGYLNRFKEGTWKLSKCSLVVARGHNCGTVYKTHAKLCHPSLNAVEKEISPNLWHRRLGHLSVKGLTTLARKESISMGKGVALDPCEHCLFGKQHRVSFSSTRKNHSELLSLVHSDVCGPIEEESLGGSRYFVTFIDDA</sequence>
<dbReference type="AlphaFoldDB" id="A0AAV0FLN7"/>
<comment type="caution">
    <text evidence="4">The sequence shown here is derived from an EMBL/GenBank/DDBJ whole genome shotgun (WGS) entry which is preliminary data.</text>
</comment>
<dbReference type="GO" id="GO:0006508">
    <property type="term" value="P:proteolysis"/>
    <property type="evidence" value="ECO:0007669"/>
    <property type="project" value="UniProtKB-KW"/>
</dbReference>
<dbReference type="InterPro" id="IPR025724">
    <property type="entry name" value="GAG-pre-integrase_dom"/>
</dbReference>
<feature type="domain" description="GAG-pre-integrase" evidence="2">
    <location>
        <begin position="226"/>
        <end position="290"/>
    </location>
</feature>
<evidence type="ECO:0000313" key="4">
    <source>
        <dbReference type="EMBL" id="CAH9136486.1"/>
    </source>
</evidence>
<dbReference type="Proteomes" id="UP001152523">
    <property type="component" value="Unassembled WGS sequence"/>
</dbReference>
<dbReference type="Pfam" id="PF13976">
    <property type="entry name" value="gag_pre-integrs"/>
    <property type="match status" value="1"/>
</dbReference>
<protein>
    <recommendedName>
        <fullName evidence="6">GAG-pre-integrase domain-containing protein</fullName>
    </recommendedName>
</protein>
<dbReference type="GO" id="GO:0008233">
    <property type="term" value="F:peptidase activity"/>
    <property type="evidence" value="ECO:0007669"/>
    <property type="project" value="UniProtKB-KW"/>
</dbReference>
<evidence type="ECO:0000259" key="2">
    <source>
        <dbReference type="Pfam" id="PF13976"/>
    </source>
</evidence>
<dbReference type="Pfam" id="PF22936">
    <property type="entry name" value="Pol_BBD"/>
    <property type="match status" value="1"/>
</dbReference>
<name>A0AAV0FLN7_9ASTE</name>
<keyword evidence="1" id="KW-0378">Hydrolase</keyword>
<feature type="domain" description="Retrovirus-related Pol polyprotein from transposon TNT 1-94-like beta-barrel" evidence="3">
    <location>
        <begin position="119"/>
        <end position="199"/>
    </location>
</feature>
<gene>
    <name evidence="4" type="ORF">CEPIT_LOCUS35313</name>
</gene>
<reference evidence="4" key="1">
    <citation type="submission" date="2022-07" db="EMBL/GenBank/DDBJ databases">
        <authorList>
            <person name="Macas J."/>
            <person name="Novak P."/>
            <person name="Neumann P."/>
        </authorList>
    </citation>
    <scope>NUCLEOTIDE SEQUENCE</scope>
</reference>
<evidence type="ECO:0000313" key="5">
    <source>
        <dbReference type="Proteomes" id="UP001152523"/>
    </source>
</evidence>
<dbReference type="EMBL" id="CAMAPF010000995">
    <property type="protein sequence ID" value="CAH9136486.1"/>
    <property type="molecule type" value="Genomic_DNA"/>
</dbReference>
<evidence type="ECO:0000259" key="3">
    <source>
        <dbReference type="Pfam" id="PF22936"/>
    </source>
</evidence>
<keyword evidence="1" id="KW-0645">Protease</keyword>